<reference evidence="1 2" key="1">
    <citation type="submission" date="2014-10" db="EMBL/GenBank/DDBJ databases">
        <authorList>
            <person name="Aguirre C.A."/>
            <person name="Archer J.A."/>
            <person name="Bates T."/>
            <person name="Ion J.M."/>
            <person name="Krejcarek O.E."/>
            <person name="Mitchell C.L."/>
            <person name="Montgomery E.A."/>
            <person name="Soder N.A."/>
            <person name="Verduzco J.A."/>
            <person name="Scherer A.E."/>
            <person name="Westholm D.E."/>
            <person name="Serrano M.G."/>
            <person name="Buck G."/>
            <person name="Lee V."/>
            <person name="Wang Y."/>
            <person name="Carvalho R."/>
            <person name="Voegtly L."/>
            <person name="Shi R."/>
            <person name="Duckworth R."/>
            <person name="Johnson A."/>
            <person name="Loviza R."/>
            <person name="Walstead R."/>
            <person name="Shah Z."/>
            <person name="Kiflezghi M."/>
            <person name="Wade K."/>
            <person name="Anders K.R."/>
            <person name="Braun M.A."/>
            <person name="Delesalle V.A."/>
            <person name="Hughes L.E."/>
            <person name="Ware V.C."/>
            <person name="Bradley K.W."/>
            <person name="Barker L.P."/>
            <person name="Asai D.J."/>
            <person name="Bowman C.A."/>
            <person name="Russell D.A."/>
            <person name="Pope W.H."/>
            <person name="Jacobs-Sera D."/>
            <person name="Hendrix R.W."/>
            <person name="Hatfull G.F."/>
        </authorList>
    </citation>
    <scope>NUCLEOTIDE SEQUENCE [LARGE SCALE GENOMIC DNA]</scope>
</reference>
<organism evidence="1 2">
    <name type="scientific">Mycobacterium phage ZygoTaiga</name>
    <dbReference type="NCBI Taxonomy" id="1566994"/>
    <lineage>
        <taxon>Viruses</taxon>
        <taxon>Duplodnaviria</taxon>
        <taxon>Heunggongvirae</taxon>
        <taxon>Uroviricota</taxon>
        <taxon>Caudoviricetes</taxon>
        <taxon>Ceeclamvirinae</taxon>
        <taxon>Bixzunavirus</taxon>
        <taxon>Bixzunavirus Bxz1</taxon>
    </lineage>
</organism>
<dbReference type="Proteomes" id="UP000223157">
    <property type="component" value="Genome"/>
</dbReference>
<gene>
    <name evidence="1" type="ORF">PBI_ZYGOTAIGA_71</name>
</gene>
<dbReference type="Pfam" id="PF23883">
    <property type="entry name" value="DUF7236"/>
    <property type="match status" value="1"/>
</dbReference>
<proteinExistence type="predicted"/>
<dbReference type="InterPro" id="IPR055660">
    <property type="entry name" value="DUF7236"/>
</dbReference>
<accession>A0A0A0YQD1</accession>
<evidence type="ECO:0000313" key="2">
    <source>
        <dbReference type="Proteomes" id="UP000223157"/>
    </source>
</evidence>
<sequence length="190" mass="21974">MVVVTEEESRDYGSGAPSPSLETIATMWLETDRRMYTAVHGKSNGPVFGILLPDQLRMRYEREVYNRNGVADPAIESGIYHRAYNPRIGHRPTHKYDPYYEQSGFDVRVGMEGNHVGWSEELSGPRRDPAWPLDNRWGHLDRCQRSRIRATLRKIPHDHLALRAIVRQHLATKYDVPVHVIVRVERATYS</sequence>
<protein>
    <submittedName>
        <fullName evidence="1">Uncharacterized protein</fullName>
    </submittedName>
</protein>
<dbReference type="EMBL" id="KM881426">
    <property type="protein sequence ID" value="AIX12752.1"/>
    <property type="molecule type" value="Genomic_DNA"/>
</dbReference>
<name>A0A0A0YQD1_9CAUD</name>
<evidence type="ECO:0000313" key="1">
    <source>
        <dbReference type="EMBL" id="AIX12752.1"/>
    </source>
</evidence>